<keyword evidence="3" id="KW-1185">Reference proteome</keyword>
<feature type="domain" description="Methyltransferase FkbM" evidence="1">
    <location>
        <begin position="86"/>
        <end position="281"/>
    </location>
</feature>
<dbReference type="InterPro" id="IPR006342">
    <property type="entry name" value="FkbM_mtfrase"/>
</dbReference>
<dbReference type="AlphaFoldDB" id="A0A1Q9DJ57"/>
<accession>A0A1Q9DJ57</accession>
<dbReference type="Pfam" id="PF05050">
    <property type="entry name" value="Methyltransf_21"/>
    <property type="match status" value="1"/>
</dbReference>
<protein>
    <recommendedName>
        <fullName evidence="1">Methyltransferase FkbM domain-containing protein</fullName>
    </recommendedName>
</protein>
<gene>
    <name evidence="2" type="ORF">AK812_SmicGene22710</name>
</gene>
<comment type="caution">
    <text evidence="2">The sequence shown here is derived from an EMBL/GenBank/DDBJ whole genome shotgun (WGS) entry which is preliminary data.</text>
</comment>
<evidence type="ECO:0000313" key="2">
    <source>
        <dbReference type="EMBL" id="OLP95180.1"/>
    </source>
</evidence>
<organism evidence="2 3">
    <name type="scientific">Symbiodinium microadriaticum</name>
    <name type="common">Dinoflagellate</name>
    <name type="synonym">Zooxanthella microadriatica</name>
    <dbReference type="NCBI Taxonomy" id="2951"/>
    <lineage>
        <taxon>Eukaryota</taxon>
        <taxon>Sar</taxon>
        <taxon>Alveolata</taxon>
        <taxon>Dinophyceae</taxon>
        <taxon>Suessiales</taxon>
        <taxon>Symbiodiniaceae</taxon>
        <taxon>Symbiodinium</taxon>
    </lineage>
</organism>
<reference evidence="2 3" key="1">
    <citation type="submission" date="2016-02" db="EMBL/GenBank/DDBJ databases">
        <title>Genome analysis of coral dinoflagellate symbionts highlights evolutionary adaptations to a symbiotic lifestyle.</title>
        <authorList>
            <person name="Aranda M."/>
            <person name="Li Y."/>
            <person name="Liew Y.J."/>
            <person name="Baumgarten S."/>
            <person name="Simakov O."/>
            <person name="Wilson M."/>
            <person name="Piel J."/>
            <person name="Ashoor H."/>
            <person name="Bougouffa S."/>
            <person name="Bajic V.B."/>
            <person name="Ryu T."/>
            <person name="Ravasi T."/>
            <person name="Bayer T."/>
            <person name="Micklem G."/>
            <person name="Kim H."/>
            <person name="Bhak J."/>
            <person name="Lajeunesse T.C."/>
            <person name="Voolstra C.R."/>
        </authorList>
    </citation>
    <scope>NUCLEOTIDE SEQUENCE [LARGE SCALE GENOMIC DNA]</scope>
    <source>
        <strain evidence="2 3">CCMP2467</strain>
    </source>
</reference>
<dbReference type="Gene3D" id="3.40.50.150">
    <property type="entry name" value="Vaccinia Virus protein VP39"/>
    <property type="match status" value="1"/>
</dbReference>
<dbReference type="InterPro" id="IPR029063">
    <property type="entry name" value="SAM-dependent_MTases_sf"/>
</dbReference>
<dbReference type="SUPFAM" id="SSF53335">
    <property type="entry name" value="S-adenosyl-L-methionine-dependent methyltransferases"/>
    <property type="match status" value="1"/>
</dbReference>
<proteinExistence type="predicted"/>
<sequence length="318" mass="35613">MARLAFRYFYGQAAGSPCVSFRHNMPSLLLWSFHLLQTRASLPQPLHETEDGIFAPVQVALLPFHKNWAHLKKPPERFWIEVGMNNWDLSVHYGDFGEGDFVLGFEPLLDKYGERLASYRPTHSAGSGKFRALGRQHERGLAFPFAVGCKGMAKFRVAEEDSCSTLLPLLADAYPDVEAEHPALRNFKADCATSTEIRTVPCISLKHVIRDWLGGREVWFLKVDAEGADLAVVQSAGSMLRKIRHIQVEVHTGCGGIAPQFLNAPNCSSTVRFMRNAGYRCTSQDQGELLTDCGEGICQECYKNLPILNLLFIRQRIS</sequence>
<evidence type="ECO:0000259" key="1">
    <source>
        <dbReference type="Pfam" id="PF05050"/>
    </source>
</evidence>
<evidence type="ECO:0000313" key="3">
    <source>
        <dbReference type="Proteomes" id="UP000186817"/>
    </source>
</evidence>
<name>A0A1Q9DJ57_SYMMI</name>
<dbReference type="EMBL" id="LSRX01000513">
    <property type="protein sequence ID" value="OLP95180.1"/>
    <property type="molecule type" value="Genomic_DNA"/>
</dbReference>
<dbReference type="Proteomes" id="UP000186817">
    <property type="component" value="Unassembled WGS sequence"/>
</dbReference>
<dbReference type="OrthoDB" id="206318at2759"/>